<accession>A0ABV2H160</accession>
<dbReference type="PROSITE" id="PS51725">
    <property type="entry name" value="ABM"/>
    <property type="match status" value="1"/>
</dbReference>
<comment type="caution">
    <text evidence="3">The sequence shown here is derived from an EMBL/GenBank/DDBJ whole genome shotgun (WGS) entry which is preliminary data.</text>
</comment>
<feature type="region of interest" description="Disordered" evidence="1">
    <location>
        <begin position="106"/>
        <end position="131"/>
    </location>
</feature>
<name>A0ABV2H160_9HYPH</name>
<feature type="domain" description="ABM" evidence="2">
    <location>
        <begin position="2"/>
        <end position="90"/>
    </location>
</feature>
<organism evidence="3 4">
    <name type="scientific">Pseudorhizobium tarimense</name>
    <dbReference type="NCBI Taxonomy" id="1079109"/>
    <lineage>
        <taxon>Bacteria</taxon>
        <taxon>Pseudomonadati</taxon>
        <taxon>Pseudomonadota</taxon>
        <taxon>Alphaproteobacteria</taxon>
        <taxon>Hyphomicrobiales</taxon>
        <taxon>Rhizobiaceae</taxon>
        <taxon>Rhizobium/Agrobacterium group</taxon>
        <taxon>Pseudorhizobium</taxon>
    </lineage>
</organism>
<evidence type="ECO:0000259" key="2">
    <source>
        <dbReference type="PROSITE" id="PS51725"/>
    </source>
</evidence>
<evidence type="ECO:0000313" key="3">
    <source>
        <dbReference type="EMBL" id="MET3584184.1"/>
    </source>
</evidence>
<dbReference type="InterPro" id="IPR011008">
    <property type="entry name" value="Dimeric_a/b-barrel"/>
</dbReference>
<dbReference type="Proteomes" id="UP001549031">
    <property type="component" value="Unassembled WGS sequence"/>
</dbReference>
<dbReference type="Pfam" id="PF03992">
    <property type="entry name" value="ABM"/>
    <property type="match status" value="1"/>
</dbReference>
<evidence type="ECO:0000256" key="1">
    <source>
        <dbReference type="SAM" id="MobiDB-lite"/>
    </source>
</evidence>
<dbReference type="InterPro" id="IPR052936">
    <property type="entry name" value="Jasmonate_Hydroxylase-like"/>
</dbReference>
<reference evidence="3 4" key="1">
    <citation type="submission" date="2024-06" db="EMBL/GenBank/DDBJ databases">
        <title>Genomic Encyclopedia of Type Strains, Phase IV (KMG-IV): sequencing the most valuable type-strain genomes for metagenomic binning, comparative biology and taxonomic classification.</title>
        <authorList>
            <person name="Goeker M."/>
        </authorList>
    </citation>
    <scope>NUCLEOTIDE SEQUENCE [LARGE SCALE GENOMIC DNA]</scope>
    <source>
        <strain evidence="3 4">DSM 105042</strain>
    </source>
</reference>
<keyword evidence="3" id="KW-0503">Monooxygenase</keyword>
<dbReference type="RefSeq" id="WP_247242207.1">
    <property type="nucleotide sequence ID" value="NZ_JALJRA010000001.1"/>
</dbReference>
<protein>
    <submittedName>
        <fullName evidence="3">Heme-degrading monooxygenase HmoA</fullName>
    </submittedName>
</protein>
<proteinExistence type="predicted"/>
<keyword evidence="4" id="KW-1185">Reference proteome</keyword>
<dbReference type="GO" id="GO:0004497">
    <property type="term" value="F:monooxygenase activity"/>
    <property type="evidence" value="ECO:0007669"/>
    <property type="project" value="UniProtKB-KW"/>
</dbReference>
<dbReference type="SUPFAM" id="SSF54909">
    <property type="entry name" value="Dimeric alpha+beta barrel"/>
    <property type="match status" value="1"/>
</dbReference>
<dbReference type="Gene3D" id="3.30.70.100">
    <property type="match status" value="1"/>
</dbReference>
<dbReference type="InterPro" id="IPR007138">
    <property type="entry name" value="ABM_dom"/>
</dbReference>
<keyword evidence="3" id="KW-0560">Oxidoreductase</keyword>
<sequence length="131" mass="15005">MIAVIFEVVPFMGERHRYLDLAGELRAELEKIDGFISIERFESLTLRGKLLSLSFWRDDEAVRQWRNLEAHRAAQHAGRNSIFADYRLRIGHIVRDYGMYERAEAPDDSNAVHGGQSGPSCSFSHRDPCTP</sequence>
<dbReference type="PANTHER" id="PTHR37811">
    <property type="entry name" value="BLL5343 PROTEIN"/>
    <property type="match status" value="1"/>
</dbReference>
<dbReference type="EMBL" id="JBEPLJ010000001">
    <property type="protein sequence ID" value="MET3584184.1"/>
    <property type="molecule type" value="Genomic_DNA"/>
</dbReference>
<dbReference type="PANTHER" id="PTHR37811:SF2">
    <property type="entry name" value="ABM DOMAIN-CONTAINING PROTEIN"/>
    <property type="match status" value="1"/>
</dbReference>
<gene>
    <name evidence="3" type="ORF">ABID21_000276</name>
</gene>
<evidence type="ECO:0000313" key="4">
    <source>
        <dbReference type="Proteomes" id="UP001549031"/>
    </source>
</evidence>